<comment type="caution">
    <text evidence="1">The sequence shown here is derived from an EMBL/GenBank/DDBJ whole genome shotgun (WGS) entry which is preliminary data.</text>
</comment>
<gene>
    <name evidence="1" type="ORF">AMK59_8268</name>
</gene>
<dbReference type="InterPro" id="IPR055308">
    <property type="entry name" value="TEX47-like"/>
</dbReference>
<accession>A0A0T6AU71</accession>
<feature type="non-terminal residue" evidence="1">
    <location>
        <position position="1"/>
    </location>
</feature>
<dbReference type="EMBL" id="LJIG01022795">
    <property type="protein sequence ID" value="KRT78673.1"/>
    <property type="molecule type" value="Genomic_DNA"/>
</dbReference>
<evidence type="ECO:0000313" key="1">
    <source>
        <dbReference type="EMBL" id="KRT78673.1"/>
    </source>
</evidence>
<dbReference type="InterPro" id="IPR036046">
    <property type="entry name" value="Acylphosphatase-like_dom_sf"/>
</dbReference>
<dbReference type="SUPFAM" id="SSF54975">
    <property type="entry name" value="Acylphosphatase/BLUF domain-like"/>
    <property type="match status" value="1"/>
</dbReference>
<evidence type="ECO:0000313" key="2">
    <source>
        <dbReference type="Proteomes" id="UP000051574"/>
    </source>
</evidence>
<reference evidence="1 2" key="1">
    <citation type="submission" date="2015-09" db="EMBL/GenBank/DDBJ databases">
        <title>Draft genome of the scarab beetle Oryctes borbonicus.</title>
        <authorList>
            <person name="Meyer J.M."/>
            <person name="Markov G.V."/>
            <person name="Baskaran P."/>
            <person name="Herrmann M."/>
            <person name="Sommer R.J."/>
            <person name="Roedelsperger C."/>
        </authorList>
    </citation>
    <scope>NUCLEOTIDE SEQUENCE [LARGE SCALE GENOMIC DNA]</scope>
    <source>
        <strain evidence="1">OB123</strain>
        <tissue evidence="1">Whole animal</tissue>
    </source>
</reference>
<dbReference type="Proteomes" id="UP000051574">
    <property type="component" value="Unassembled WGS sequence"/>
</dbReference>
<dbReference type="Pfam" id="PF24787">
    <property type="entry name" value="TEX47"/>
    <property type="match status" value="1"/>
</dbReference>
<proteinExistence type="predicted"/>
<dbReference type="PANTHER" id="PTHR34035:SF1">
    <property type="entry name" value="TESTIS-EXPRESSED PROTEIN 47"/>
    <property type="match status" value="1"/>
</dbReference>
<protein>
    <submittedName>
        <fullName evidence="1">Uncharacterized protein</fullName>
    </submittedName>
</protein>
<keyword evidence="2" id="KW-1185">Reference proteome</keyword>
<dbReference type="Gene3D" id="3.30.70.100">
    <property type="match status" value="1"/>
</dbReference>
<sequence length="253" mass="29650">NMFVHRLIYIGSFLSTDPPPDEKSIIEAFRRSIKLINDRYFDEKLSGFLLLYEQHFCHVLEGSEESIRRFLTLMYENEILRSQLVTVKLIAVYHHVNQRLIEDWMILTATQSPYSETDDLVEEEQSSNFYKKHCIEKLYLLGLSLRQSKMPEQHEDRPSKFLSRRRVKTTSTSASKDLVVKVSVFLPELVYIKRLLEASDVSDLKNYLEAYDKVPHLDAYEEMVWPLPCEYMPMNTFKKDIEPIGSLGTLGDI</sequence>
<dbReference type="OrthoDB" id="548795at2759"/>
<organism evidence="1 2">
    <name type="scientific">Oryctes borbonicus</name>
    <dbReference type="NCBI Taxonomy" id="1629725"/>
    <lineage>
        <taxon>Eukaryota</taxon>
        <taxon>Metazoa</taxon>
        <taxon>Ecdysozoa</taxon>
        <taxon>Arthropoda</taxon>
        <taxon>Hexapoda</taxon>
        <taxon>Insecta</taxon>
        <taxon>Pterygota</taxon>
        <taxon>Neoptera</taxon>
        <taxon>Endopterygota</taxon>
        <taxon>Coleoptera</taxon>
        <taxon>Polyphaga</taxon>
        <taxon>Scarabaeiformia</taxon>
        <taxon>Scarabaeidae</taxon>
        <taxon>Dynastinae</taxon>
        <taxon>Oryctes</taxon>
    </lineage>
</organism>
<name>A0A0T6AU71_9SCAR</name>
<dbReference type="AlphaFoldDB" id="A0A0T6AU71"/>
<dbReference type="PANTHER" id="PTHR34035">
    <property type="entry name" value="TESTIS-EXPRESSED PROTEIN 47"/>
    <property type="match status" value="1"/>
</dbReference>